<comment type="activity regulation">
    <text evidence="10">Na(+) is not transported, but it plays an essential structural role and its presence is essential for fluoride channel function.</text>
</comment>
<comment type="subcellular location">
    <subcellularLocation>
        <location evidence="1 10">Cell membrane</location>
        <topology evidence="1 10">Multi-pass membrane protein</topology>
    </subcellularLocation>
</comment>
<feature type="transmembrane region" description="Helical" evidence="10">
    <location>
        <begin position="136"/>
        <end position="157"/>
    </location>
</feature>
<gene>
    <name evidence="10" type="primary">fluC</name>
    <name evidence="10" type="synonym">crcB</name>
    <name evidence="11" type="ORF">RM423_09810</name>
</gene>
<keyword evidence="3 10" id="KW-0812">Transmembrane</keyword>
<reference evidence="12" key="1">
    <citation type="submission" date="2023-07" db="EMBL/GenBank/DDBJ databases">
        <title>30 novel species of actinomycetes from the DSMZ collection.</title>
        <authorList>
            <person name="Nouioui I."/>
        </authorList>
    </citation>
    <scope>NUCLEOTIDE SEQUENCE [LARGE SCALE GENOMIC DNA]</scope>
    <source>
        <strain evidence="12">DSM 44399</strain>
    </source>
</reference>
<keyword evidence="6 10" id="KW-0407">Ion channel</keyword>
<dbReference type="Proteomes" id="UP001183176">
    <property type="component" value="Unassembled WGS sequence"/>
</dbReference>
<feature type="transmembrane region" description="Helical" evidence="10">
    <location>
        <begin position="39"/>
        <end position="57"/>
    </location>
</feature>
<evidence type="ECO:0000313" key="12">
    <source>
        <dbReference type="Proteomes" id="UP001183176"/>
    </source>
</evidence>
<evidence type="ECO:0000313" key="11">
    <source>
        <dbReference type="EMBL" id="MDT0261689.1"/>
    </source>
</evidence>
<dbReference type="EMBL" id="JAVREH010000009">
    <property type="protein sequence ID" value="MDT0261689.1"/>
    <property type="molecule type" value="Genomic_DNA"/>
</dbReference>
<evidence type="ECO:0000256" key="7">
    <source>
        <dbReference type="ARBA" id="ARBA00035120"/>
    </source>
</evidence>
<keyword evidence="4 10" id="KW-1133">Transmembrane helix</keyword>
<proteinExistence type="inferred from homology"/>
<sequence>MEERQHSATPPIDPDIDFGPGVGSGVHGGRSGTWRDGEAAVLCVISAGGVLGAVTRYEASLAWPTAAGAFPWTTLAVNVAGCALIGVLLVLVGSVFAQQRLLRPFLGTGVLGGFTTFSTYAVDIQRLIATGHPARALSYLIGTVLAALAAVTAATWLSRHAVRGTTG</sequence>
<keyword evidence="10" id="KW-0406">Ion transport</keyword>
<evidence type="ECO:0000256" key="3">
    <source>
        <dbReference type="ARBA" id="ARBA00022692"/>
    </source>
</evidence>
<evidence type="ECO:0000256" key="8">
    <source>
        <dbReference type="ARBA" id="ARBA00035585"/>
    </source>
</evidence>
<dbReference type="PANTHER" id="PTHR28259:SF1">
    <property type="entry name" value="FLUORIDE EXPORT PROTEIN 1-RELATED"/>
    <property type="match status" value="1"/>
</dbReference>
<keyword evidence="10" id="KW-0479">Metal-binding</keyword>
<name>A0ABU2J9M9_9ACTN</name>
<evidence type="ECO:0000256" key="5">
    <source>
        <dbReference type="ARBA" id="ARBA00023136"/>
    </source>
</evidence>
<dbReference type="RefSeq" id="WP_311422842.1">
    <property type="nucleotide sequence ID" value="NZ_JAVREH010000009.1"/>
</dbReference>
<dbReference type="PANTHER" id="PTHR28259">
    <property type="entry name" value="FLUORIDE EXPORT PROTEIN 1-RELATED"/>
    <property type="match status" value="1"/>
</dbReference>
<evidence type="ECO:0000256" key="2">
    <source>
        <dbReference type="ARBA" id="ARBA00022475"/>
    </source>
</evidence>
<evidence type="ECO:0000256" key="9">
    <source>
        <dbReference type="ARBA" id="ARBA00049940"/>
    </source>
</evidence>
<keyword evidence="12" id="KW-1185">Reference proteome</keyword>
<comment type="function">
    <text evidence="9 10">Fluoride-specific ion channel. Important for reducing fluoride concentration in the cell, thus reducing its toxicity.</text>
</comment>
<feature type="binding site" evidence="10">
    <location>
        <position position="115"/>
    </location>
    <ligand>
        <name>Na(+)</name>
        <dbReference type="ChEBI" id="CHEBI:29101"/>
        <note>structural</note>
    </ligand>
</feature>
<organism evidence="11 12">
    <name type="scientific">Jatrophihabitans lederbergiae</name>
    <dbReference type="NCBI Taxonomy" id="3075547"/>
    <lineage>
        <taxon>Bacteria</taxon>
        <taxon>Bacillati</taxon>
        <taxon>Actinomycetota</taxon>
        <taxon>Actinomycetes</taxon>
        <taxon>Jatrophihabitantales</taxon>
        <taxon>Jatrophihabitantaceae</taxon>
        <taxon>Jatrophihabitans</taxon>
    </lineage>
</organism>
<evidence type="ECO:0000256" key="10">
    <source>
        <dbReference type="HAMAP-Rule" id="MF_00454"/>
    </source>
</evidence>
<feature type="binding site" evidence="10">
    <location>
        <position position="112"/>
    </location>
    <ligand>
        <name>Na(+)</name>
        <dbReference type="ChEBI" id="CHEBI:29101"/>
        <note>structural</note>
    </ligand>
</feature>
<dbReference type="InterPro" id="IPR003691">
    <property type="entry name" value="FluC"/>
</dbReference>
<keyword evidence="10" id="KW-0813">Transport</keyword>
<evidence type="ECO:0000256" key="1">
    <source>
        <dbReference type="ARBA" id="ARBA00004651"/>
    </source>
</evidence>
<keyword evidence="10" id="KW-0915">Sodium</keyword>
<evidence type="ECO:0000256" key="6">
    <source>
        <dbReference type="ARBA" id="ARBA00023303"/>
    </source>
</evidence>
<keyword evidence="2 10" id="KW-1003">Cell membrane</keyword>
<comment type="similarity">
    <text evidence="7 10">Belongs to the fluoride channel Fluc/FEX (TC 1.A.43) family.</text>
</comment>
<keyword evidence="5 10" id="KW-0472">Membrane</keyword>
<accession>A0ABU2J9M9</accession>
<evidence type="ECO:0000256" key="4">
    <source>
        <dbReference type="ARBA" id="ARBA00022989"/>
    </source>
</evidence>
<feature type="transmembrane region" description="Helical" evidence="10">
    <location>
        <begin position="104"/>
        <end position="124"/>
    </location>
</feature>
<feature type="transmembrane region" description="Helical" evidence="10">
    <location>
        <begin position="69"/>
        <end position="92"/>
    </location>
</feature>
<dbReference type="HAMAP" id="MF_00454">
    <property type="entry name" value="FluC"/>
    <property type="match status" value="1"/>
</dbReference>
<comment type="catalytic activity">
    <reaction evidence="8">
        <text>fluoride(in) = fluoride(out)</text>
        <dbReference type="Rhea" id="RHEA:76159"/>
        <dbReference type="ChEBI" id="CHEBI:17051"/>
    </reaction>
    <physiologicalReaction direction="left-to-right" evidence="8">
        <dbReference type="Rhea" id="RHEA:76160"/>
    </physiologicalReaction>
</comment>
<protein>
    <recommendedName>
        <fullName evidence="10">Fluoride-specific ion channel FluC</fullName>
    </recommendedName>
</protein>
<dbReference type="Pfam" id="PF02537">
    <property type="entry name" value="CRCB"/>
    <property type="match status" value="1"/>
</dbReference>
<comment type="caution">
    <text evidence="11">The sequence shown here is derived from an EMBL/GenBank/DDBJ whole genome shotgun (WGS) entry which is preliminary data.</text>
</comment>